<dbReference type="PANTHER" id="PTHR13016:SF0">
    <property type="entry name" value="AMME SYNDROME CANDIDATE GENE 1 PROTEIN"/>
    <property type="match status" value="1"/>
</dbReference>
<evidence type="ECO:0000313" key="7">
    <source>
        <dbReference type="EMBL" id="CAF3653751.1"/>
    </source>
</evidence>
<dbReference type="Proteomes" id="UP000663823">
    <property type="component" value="Unassembled WGS sequence"/>
</dbReference>
<reference evidence="6" key="1">
    <citation type="submission" date="2021-02" db="EMBL/GenBank/DDBJ databases">
        <authorList>
            <person name="Nowell W R."/>
        </authorList>
    </citation>
    <scope>NUCLEOTIDE SEQUENCE</scope>
</reference>
<dbReference type="InterPro" id="IPR023473">
    <property type="entry name" value="AMMECR1"/>
</dbReference>
<dbReference type="OrthoDB" id="24630at2759"/>
<dbReference type="Proteomes" id="UP000663889">
    <property type="component" value="Unassembled WGS sequence"/>
</dbReference>
<sequence length="385" mass="43292">MAVCFGGKKSKVSQTITKRFSSNKNNDYDHQQTLNNHHRSHSHINHYQTNSNMPHDLSRSSANSASSSAFSYSYGTPQSPPPSSSSSSSHNTMLNNYYHKNAKKFDKMDISDDDDDDDEDDESTTDDDSKQQKKLKRTVEHLTSSSQQKYTIVNADMIFYCFEILGNHLFNGKHHLGKHHSSSSSTNSQLIPSLLNPPAVPADPYPLFVTWLIGTDKQLRGCIGTFSPMNLGQGLREYAITSAINDSRFSPISRDEYPSLSCAVSVLTHFEPCSSYSDWTIGLHGIRIEFLNERGSKRSATYLPEVAHEQGWNHIQTVDSLLRKGGYKAPITSEMRKNIQVTRYRSEKLTLHYNDYIQSKTASSSSITATYSCTTKTTFITNRPK</sequence>
<dbReference type="Proteomes" id="UP000663882">
    <property type="component" value="Unassembled WGS sequence"/>
</dbReference>
<dbReference type="EMBL" id="CAJNOU010000280">
    <property type="protein sequence ID" value="CAF0943990.1"/>
    <property type="molecule type" value="Genomic_DNA"/>
</dbReference>
<dbReference type="EMBL" id="CAJNOT010000225">
    <property type="protein sequence ID" value="CAF0901831.1"/>
    <property type="molecule type" value="Genomic_DNA"/>
</dbReference>
<dbReference type="Proteomes" id="UP000663864">
    <property type="component" value="Unassembled WGS sequence"/>
</dbReference>
<protein>
    <recommendedName>
        <fullName evidence="2">AMMECR1 domain-containing protein</fullName>
    </recommendedName>
</protein>
<dbReference type="SUPFAM" id="SSF143447">
    <property type="entry name" value="AMMECR1-like"/>
    <property type="match status" value="1"/>
</dbReference>
<dbReference type="NCBIfam" id="TIGR00296">
    <property type="entry name" value="TIGR00296 family protein"/>
    <property type="match status" value="1"/>
</dbReference>
<name>A0A818NBA5_9BILA</name>
<evidence type="ECO:0000259" key="2">
    <source>
        <dbReference type="PROSITE" id="PS51112"/>
    </source>
</evidence>
<evidence type="ECO:0000313" key="5">
    <source>
        <dbReference type="EMBL" id="CAF1001822.1"/>
    </source>
</evidence>
<evidence type="ECO:0000313" key="3">
    <source>
        <dbReference type="EMBL" id="CAF0901831.1"/>
    </source>
</evidence>
<gene>
    <name evidence="6" type="ORF">FNK824_LOCUS3478</name>
    <name evidence="8" type="ORF">JBS370_LOCUS7791</name>
    <name evidence="7" type="ORF">OTI717_LOCUS9518</name>
    <name evidence="5" type="ORF">RFH988_LOCUS14214</name>
    <name evidence="4" type="ORF">SEV965_LOCUS7871</name>
    <name evidence="3" type="ORF">ZHD862_LOCUS7427</name>
</gene>
<feature type="region of interest" description="Disordered" evidence="1">
    <location>
        <begin position="109"/>
        <end position="143"/>
    </location>
</feature>
<evidence type="ECO:0000313" key="4">
    <source>
        <dbReference type="EMBL" id="CAF0943990.1"/>
    </source>
</evidence>
<evidence type="ECO:0000313" key="8">
    <source>
        <dbReference type="EMBL" id="CAF3674793.1"/>
    </source>
</evidence>
<accession>A0A818NBA5</accession>
<feature type="compositionally biased region" description="Low complexity" evidence="1">
    <location>
        <begin position="59"/>
        <end position="73"/>
    </location>
</feature>
<dbReference type="AlphaFoldDB" id="A0A818NBA5"/>
<dbReference type="Gene3D" id="3.30.700.20">
    <property type="entry name" value="Hypothetical protein ph0010, domain 1"/>
    <property type="match status" value="1"/>
</dbReference>
<feature type="region of interest" description="Disordered" evidence="1">
    <location>
        <begin position="39"/>
        <end position="92"/>
    </location>
</feature>
<dbReference type="InterPro" id="IPR027485">
    <property type="entry name" value="AMMECR1_N"/>
</dbReference>
<dbReference type="Pfam" id="PF01871">
    <property type="entry name" value="AMMECR1"/>
    <property type="match status" value="1"/>
</dbReference>
<dbReference type="InterPro" id="IPR002733">
    <property type="entry name" value="AMMECR1_domain"/>
</dbReference>
<evidence type="ECO:0000313" key="6">
    <source>
        <dbReference type="EMBL" id="CAF3602224.1"/>
    </source>
</evidence>
<dbReference type="EMBL" id="CAJOBE010000234">
    <property type="protein sequence ID" value="CAF3602224.1"/>
    <property type="molecule type" value="Genomic_DNA"/>
</dbReference>
<dbReference type="EMBL" id="CAJNOO010000651">
    <property type="protein sequence ID" value="CAF1001822.1"/>
    <property type="molecule type" value="Genomic_DNA"/>
</dbReference>
<dbReference type="InterPro" id="IPR036071">
    <property type="entry name" value="AMMECR1_dom_sf"/>
</dbReference>
<dbReference type="PROSITE" id="PS51112">
    <property type="entry name" value="AMMECR1"/>
    <property type="match status" value="1"/>
</dbReference>
<organism evidence="6 9">
    <name type="scientific">Rotaria sordida</name>
    <dbReference type="NCBI Taxonomy" id="392033"/>
    <lineage>
        <taxon>Eukaryota</taxon>
        <taxon>Metazoa</taxon>
        <taxon>Spiralia</taxon>
        <taxon>Gnathifera</taxon>
        <taxon>Rotifera</taxon>
        <taxon>Eurotatoria</taxon>
        <taxon>Bdelloidea</taxon>
        <taxon>Philodinida</taxon>
        <taxon>Philodinidae</taxon>
        <taxon>Rotaria</taxon>
    </lineage>
</organism>
<proteinExistence type="predicted"/>
<feature type="compositionally biased region" description="Acidic residues" evidence="1">
    <location>
        <begin position="111"/>
        <end position="126"/>
    </location>
</feature>
<comment type="caution">
    <text evidence="6">The sequence shown here is derived from an EMBL/GenBank/DDBJ whole genome shotgun (WGS) entry which is preliminary data.</text>
</comment>
<dbReference type="EMBL" id="CAJOBD010000474">
    <property type="protein sequence ID" value="CAF3674793.1"/>
    <property type="molecule type" value="Genomic_DNA"/>
</dbReference>
<evidence type="ECO:0000256" key="1">
    <source>
        <dbReference type="SAM" id="MobiDB-lite"/>
    </source>
</evidence>
<evidence type="ECO:0000313" key="9">
    <source>
        <dbReference type="Proteomes" id="UP000663874"/>
    </source>
</evidence>
<feature type="domain" description="AMMECR1" evidence="2">
    <location>
        <begin position="146"/>
        <end position="360"/>
    </location>
</feature>
<dbReference type="Proteomes" id="UP000663836">
    <property type="component" value="Unassembled WGS sequence"/>
</dbReference>
<dbReference type="EMBL" id="CAJOAX010000811">
    <property type="protein sequence ID" value="CAF3653751.1"/>
    <property type="molecule type" value="Genomic_DNA"/>
</dbReference>
<dbReference type="PANTHER" id="PTHR13016">
    <property type="entry name" value="AMMECR1 HOMOLOG"/>
    <property type="match status" value="1"/>
</dbReference>
<dbReference type="Proteomes" id="UP000663874">
    <property type="component" value="Unassembled WGS sequence"/>
</dbReference>